<dbReference type="KEGG" id="cyj:Cyan7822_5630"/>
<keyword evidence="6 13" id="KW-0479">Metal-binding</keyword>
<keyword evidence="8 13" id="KW-0269">Exonuclease</keyword>
<keyword evidence="16" id="KW-1185">Reference proteome</keyword>
<sequence length="200" mass="23783">MNDNYLPLSYLNAWEYCPRRFYWEYVLGEMADNEHIIIGRHLHRNINQEGVSKEGDILLHRQQWVWSDRLQIKGIIDLVEEREAALIPVEYKKGRMSRHLNDHFQLCAGAICLEEQRNISINYGDIFYHANRRRQRVNFTDQLRQVTEEAIYQAHQAVNDKMPLPIAHSQKCRDCSLKGICLQKEIKRLNESRVNTFEDD</sequence>
<evidence type="ECO:0000256" key="11">
    <source>
        <dbReference type="ARBA" id="ARBA00023118"/>
    </source>
</evidence>
<dbReference type="HOGENOM" id="CLU_102055_1_1_3"/>
<evidence type="ECO:0000313" key="15">
    <source>
        <dbReference type="EMBL" id="ADN17495.1"/>
    </source>
</evidence>
<dbReference type="GO" id="GO:0004527">
    <property type="term" value="F:exonuclease activity"/>
    <property type="evidence" value="ECO:0007669"/>
    <property type="project" value="UniProtKB-KW"/>
</dbReference>
<protein>
    <recommendedName>
        <fullName evidence="4 13">CRISPR-associated exonuclease Cas4</fullName>
        <ecNumber evidence="3 13">3.1.12.1</ecNumber>
    </recommendedName>
</protein>
<comment type="cofactor">
    <cofactor evidence="1">
        <name>[4Fe-4S] cluster</name>
        <dbReference type="ChEBI" id="CHEBI:49883"/>
    </cofactor>
</comment>
<evidence type="ECO:0000259" key="14">
    <source>
        <dbReference type="Pfam" id="PF01930"/>
    </source>
</evidence>
<proteinExistence type="inferred from homology"/>
<evidence type="ECO:0000313" key="16">
    <source>
        <dbReference type="Proteomes" id="UP000008206"/>
    </source>
</evidence>
<dbReference type="GO" id="GO:0046872">
    <property type="term" value="F:metal ion binding"/>
    <property type="evidence" value="ECO:0007669"/>
    <property type="project" value="UniProtKB-KW"/>
</dbReference>
<keyword evidence="9 13" id="KW-0408">Iron</keyword>
<organism evidence="15 16">
    <name type="scientific">Gloeothece verrucosa (strain PCC 7822)</name>
    <name type="common">Cyanothece sp. (strain PCC 7822)</name>
    <dbReference type="NCBI Taxonomy" id="497965"/>
    <lineage>
        <taxon>Bacteria</taxon>
        <taxon>Bacillati</taxon>
        <taxon>Cyanobacteriota</taxon>
        <taxon>Cyanophyceae</taxon>
        <taxon>Oscillatoriophycideae</taxon>
        <taxon>Chroococcales</taxon>
        <taxon>Aphanothecaceae</taxon>
        <taxon>Gloeothece</taxon>
        <taxon>Gloeothece verrucosa</taxon>
    </lineage>
</organism>
<keyword evidence="11 13" id="KW-0051">Antiviral defense</keyword>
<keyword evidence="5 13" id="KW-0540">Nuclease</keyword>
<keyword evidence="12 13" id="KW-0464">Manganese</keyword>
<evidence type="ECO:0000256" key="5">
    <source>
        <dbReference type="ARBA" id="ARBA00022722"/>
    </source>
</evidence>
<evidence type="ECO:0000256" key="1">
    <source>
        <dbReference type="ARBA" id="ARBA00001966"/>
    </source>
</evidence>
<evidence type="ECO:0000256" key="12">
    <source>
        <dbReference type="ARBA" id="ARBA00023211"/>
    </source>
</evidence>
<evidence type="ECO:0000256" key="2">
    <source>
        <dbReference type="ARBA" id="ARBA00009189"/>
    </source>
</evidence>
<dbReference type="InterPro" id="IPR051827">
    <property type="entry name" value="Cas4_exonuclease"/>
</dbReference>
<comment type="function">
    <text evidence="13">CRISPR (clustered regularly interspaced short palindromic repeat) is an adaptive immune system that provides protection against mobile genetic elements (viruses, transposable elements and conjugative plasmids). CRISPR clusters contain sequences complementary to antecedent mobile elements and target invading nucleic acids. CRISPR clusters are transcribed and processed into CRISPR RNA (crRNA).</text>
</comment>
<keyword evidence="15" id="KW-0614">Plasmid</keyword>
<comment type="cofactor">
    <cofactor evidence="13">
        <name>Mg(2+)</name>
        <dbReference type="ChEBI" id="CHEBI:18420"/>
    </cofactor>
    <cofactor evidence="13">
        <name>Mn(2+)</name>
        <dbReference type="ChEBI" id="CHEBI:29035"/>
    </cofactor>
    <text evidence="13">Mg(2+) or Mn(2+) required for ssDNA cleavage activity.</text>
</comment>
<dbReference type="Pfam" id="PF01930">
    <property type="entry name" value="Cas_Cas4"/>
    <property type="match status" value="1"/>
</dbReference>
<geneLocation type="plasmid" evidence="15 16">
    <name>Cy782201</name>
</geneLocation>
<dbReference type="Proteomes" id="UP000008206">
    <property type="component" value="Plasmid Cy782201"/>
</dbReference>
<accession>E0UKL5</accession>
<evidence type="ECO:0000256" key="13">
    <source>
        <dbReference type="RuleBase" id="RU365022"/>
    </source>
</evidence>
<comment type="similarity">
    <text evidence="2 13">Belongs to the CRISPR-associated exonuclease Cas4 family.</text>
</comment>
<dbReference type="InterPro" id="IPR011604">
    <property type="entry name" value="PDDEXK-like_dom_sf"/>
</dbReference>
<evidence type="ECO:0000256" key="9">
    <source>
        <dbReference type="ARBA" id="ARBA00023004"/>
    </source>
</evidence>
<evidence type="ECO:0000256" key="6">
    <source>
        <dbReference type="ARBA" id="ARBA00022723"/>
    </source>
</evidence>
<dbReference type="NCBIfam" id="TIGR00372">
    <property type="entry name" value="cas4"/>
    <property type="match status" value="1"/>
</dbReference>
<dbReference type="PANTHER" id="PTHR36531">
    <property type="entry name" value="CRISPR-ASSOCIATED EXONUCLEASE CAS4"/>
    <property type="match status" value="1"/>
</dbReference>
<dbReference type="InterPro" id="IPR022765">
    <property type="entry name" value="Dna2/Cas4_DUF83"/>
</dbReference>
<dbReference type="AlphaFoldDB" id="E0UKL5"/>
<evidence type="ECO:0000256" key="3">
    <source>
        <dbReference type="ARBA" id="ARBA00012768"/>
    </source>
</evidence>
<dbReference type="EC" id="3.1.12.1" evidence="3 13"/>
<dbReference type="RefSeq" id="WP_013334245.1">
    <property type="nucleotide sequence ID" value="NC_014533.1"/>
</dbReference>
<gene>
    <name evidence="15" type="ordered locus">Cyan7822_5630</name>
</gene>
<name>E0UKL5_GLOV7</name>
<dbReference type="InterPro" id="IPR013343">
    <property type="entry name" value="CRISPR-assoc_prot_Cas4"/>
</dbReference>
<dbReference type="EMBL" id="CP002199">
    <property type="protein sequence ID" value="ADN17495.1"/>
    <property type="molecule type" value="Genomic_DNA"/>
</dbReference>
<reference evidence="16" key="1">
    <citation type="journal article" date="2011" name="MBio">
        <title>Novel metabolic attributes of the genus Cyanothece, comprising a group of unicellular nitrogen-fixing Cyanobacteria.</title>
        <authorList>
            <person name="Bandyopadhyay A."/>
            <person name="Elvitigala T."/>
            <person name="Welsh E."/>
            <person name="Stockel J."/>
            <person name="Liberton M."/>
            <person name="Min H."/>
            <person name="Sherman L.A."/>
            <person name="Pakrasi H.B."/>
        </authorList>
    </citation>
    <scope>NUCLEOTIDE SEQUENCE [LARGE SCALE GENOMIC DNA]</scope>
    <source>
        <strain evidence="16">PCC 7822</strain>
        <plasmid evidence="16">Cy782201</plasmid>
    </source>
</reference>
<keyword evidence="10 13" id="KW-0411">Iron-sulfur</keyword>
<keyword evidence="7 13" id="KW-0378">Hydrolase</keyword>
<evidence type="ECO:0000256" key="10">
    <source>
        <dbReference type="ARBA" id="ARBA00023014"/>
    </source>
</evidence>
<dbReference type="GO" id="GO:0051536">
    <property type="term" value="F:iron-sulfur cluster binding"/>
    <property type="evidence" value="ECO:0007669"/>
    <property type="project" value="UniProtKB-KW"/>
</dbReference>
<dbReference type="OrthoDB" id="9781776at2"/>
<evidence type="ECO:0000256" key="8">
    <source>
        <dbReference type="ARBA" id="ARBA00022839"/>
    </source>
</evidence>
<dbReference type="Gene3D" id="3.90.320.10">
    <property type="match status" value="1"/>
</dbReference>
<evidence type="ECO:0000256" key="4">
    <source>
        <dbReference type="ARBA" id="ARBA00020049"/>
    </source>
</evidence>
<dbReference type="GO" id="GO:0051607">
    <property type="term" value="P:defense response to virus"/>
    <property type="evidence" value="ECO:0007669"/>
    <property type="project" value="UniProtKB-KW"/>
</dbReference>
<dbReference type="PANTHER" id="PTHR36531:SF6">
    <property type="entry name" value="DNA REPLICATION ATP-DEPENDENT HELICASE_NUCLEASE DNA2"/>
    <property type="match status" value="1"/>
</dbReference>
<comment type="cofactor">
    <cofactor evidence="13">
        <name>iron-sulfur cluster</name>
        <dbReference type="ChEBI" id="CHEBI:30408"/>
    </cofactor>
</comment>
<feature type="domain" description="DUF83" evidence="14">
    <location>
        <begin position="10"/>
        <end position="182"/>
    </location>
</feature>
<evidence type="ECO:0000256" key="7">
    <source>
        <dbReference type="ARBA" id="ARBA00022801"/>
    </source>
</evidence>